<dbReference type="SUPFAM" id="SSF54001">
    <property type="entry name" value="Cysteine proteinases"/>
    <property type="match status" value="1"/>
</dbReference>
<feature type="region of interest" description="Disordered" evidence="6">
    <location>
        <begin position="99"/>
        <end position="129"/>
    </location>
</feature>
<evidence type="ECO:0000313" key="8">
    <source>
        <dbReference type="EMBL" id="KMZ74170.1"/>
    </source>
</evidence>
<evidence type="ECO:0000256" key="2">
    <source>
        <dbReference type="ARBA" id="ARBA00010407"/>
    </source>
</evidence>
<dbReference type="CDD" id="cd22751">
    <property type="entry name" value="OTU_plant_OTU9-like"/>
    <property type="match status" value="1"/>
</dbReference>
<dbReference type="Gene3D" id="3.90.70.80">
    <property type="match status" value="1"/>
</dbReference>
<comment type="caution">
    <text evidence="8">The sequence shown here is derived from an EMBL/GenBank/DDBJ whole genome shotgun (WGS) entry which is preliminary data.</text>
</comment>
<evidence type="ECO:0000259" key="7">
    <source>
        <dbReference type="PROSITE" id="PS50802"/>
    </source>
</evidence>
<protein>
    <recommendedName>
        <fullName evidence="3">ubiquitinyl hydrolase 1</fullName>
        <ecNumber evidence="3">3.4.19.12</ecNumber>
    </recommendedName>
</protein>
<dbReference type="STRING" id="29655.A0A0K9Q144"/>
<proteinExistence type="inferred from homology"/>
<evidence type="ECO:0000256" key="5">
    <source>
        <dbReference type="ARBA" id="ARBA00022801"/>
    </source>
</evidence>
<dbReference type="InterPro" id="IPR038765">
    <property type="entry name" value="Papain-like_cys_pep_sf"/>
</dbReference>
<dbReference type="PROSITE" id="PS50802">
    <property type="entry name" value="OTU"/>
    <property type="match status" value="1"/>
</dbReference>
<dbReference type="EC" id="3.4.19.12" evidence="3"/>
<dbReference type="AlphaFoldDB" id="A0A0K9Q144"/>
<feature type="domain" description="OTU" evidence="7">
    <location>
        <begin position="185"/>
        <end position="309"/>
    </location>
</feature>
<dbReference type="PANTHER" id="PTHR12419">
    <property type="entry name" value="OTU DOMAIN CONTAINING PROTEIN"/>
    <property type="match status" value="1"/>
</dbReference>
<dbReference type="OMA" id="GYNNQPD"/>
<dbReference type="FunFam" id="3.90.70.80:FF:000001">
    <property type="entry name" value="OTU domain-containing protein"/>
    <property type="match status" value="1"/>
</dbReference>
<keyword evidence="8" id="KW-0645">Protease</keyword>
<comment type="catalytic activity">
    <reaction evidence="1">
        <text>Thiol-dependent hydrolysis of ester, thioester, amide, peptide and isopeptide bonds formed by the C-terminal Gly of ubiquitin (a 76-residue protein attached to proteins as an intracellular targeting signal).</text>
        <dbReference type="EC" id="3.4.19.12"/>
    </reaction>
</comment>
<evidence type="ECO:0000256" key="1">
    <source>
        <dbReference type="ARBA" id="ARBA00000707"/>
    </source>
</evidence>
<dbReference type="InterPro" id="IPR003323">
    <property type="entry name" value="OTU_dom"/>
</dbReference>
<keyword evidence="4" id="KW-0833">Ubl conjugation pathway</keyword>
<sequence length="336" mass="38531">MAMYDQDPDVVAWGLDLLSGCPPYHNSEYSETIIHRDDIGYNENYTTESIDNTDNCTIENDEVIAHALQEEFSELASVEASDHLHASVLAQVWDKFDNDENQGHHEEEDVLSSTTSSNTEECCEEKDSPSEIIDDHFDLDGEVEKRLNKMVPIQHVPKINGEIPSIDEAMSDHQRLLERLQLYDLNELKIEGDGNCQFRALSDQFYRTTNHHRFVRQEVVKQLKSQPDIYEGYVPMAYTDYLKKISKNGEWGDHVTLQAAADSYGVKIFVITSFKDTCYIEILPNVEKSKRVIFLSFWAEVHYNSIYPEGDMPAMPIQIKKRTAILEHLPTTCAVM</sequence>
<dbReference type="Pfam" id="PF02338">
    <property type="entry name" value="OTU"/>
    <property type="match status" value="1"/>
</dbReference>
<keyword evidence="5" id="KW-0378">Hydrolase</keyword>
<evidence type="ECO:0000256" key="6">
    <source>
        <dbReference type="SAM" id="MobiDB-lite"/>
    </source>
</evidence>
<dbReference type="InterPro" id="IPR050704">
    <property type="entry name" value="Peptidase_C85-like"/>
</dbReference>
<evidence type="ECO:0000313" key="9">
    <source>
        <dbReference type="Proteomes" id="UP000036987"/>
    </source>
</evidence>
<dbReference type="Proteomes" id="UP000036987">
    <property type="component" value="Unassembled WGS sequence"/>
</dbReference>
<accession>A0A0K9Q144</accession>
<dbReference type="EMBL" id="LFYR01000391">
    <property type="protein sequence ID" value="KMZ74170.1"/>
    <property type="molecule type" value="Genomic_DNA"/>
</dbReference>
<evidence type="ECO:0000256" key="3">
    <source>
        <dbReference type="ARBA" id="ARBA00012759"/>
    </source>
</evidence>
<organism evidence="8 9">
    <name type="scientific">Zostera marina</name>
    <name type="common">Eelgrass</name>
    <dbReference type="NCBI Taxonomy" id="29655"/>
    <lineage>
        <taxon>Eukaryota</taxon>
        <taxon>Viridiplantae</taxon>
        <taxon>Streptophyta</taxon>
        <taxon>Embryophyta</taxon>
        <taxon>Tracheophyta</taxon>
        <taxon>Spermatophyta</taxon>
        <taxon>Magnoliopsida</taxon>
        <taxon>Liliopsida</taxon>
        <taxon>Zosteraceae</taxon>
        <taxon>Zostera</taxon>
    </lineage>
</organism>
<dbReference type="OrthoDB" id="415023at2759"/>
<dbReference type="PANTHER" id="PTHR12419:SF111">
    <property type="entry name" value="OVARIAN TUMOR DOMAIN-CONTAINING DEUBIQUITINATING ENZYME 9"/>
    <property type="match status" value="1"/>
</dbReference>
<evidence type="ECO:0000256" key="4">
    <source>
        <dbReference type="ARBA" id="ARBA00022786"/>
    </source>
</evidence>
<keyword evidence="9" id="KW-1185">Reference proteome</keyword>
<dbReference type="GO" id="GO:0004843">
    <property type="term" value="F:cysteine-type deubiquitinase activity"/>
    <property type="evidence" value="ECO:0000318"/>
    <property type="project" value="GO_Central"/>
</dbReference>
<comment type="similarity">
    <text evidence="2">Belongs to the peptidase C85 family.</text>
</comment>
<gene>
    <name evidence="8" type="ORF">ZOSMA_133G00190</name>
</gene>
<dbReference type="GO" id="GO:0006508">
    <property type="term" value="P:proteolysis"/>
    <property type="evidence" value="ECO:0007669"/>
    <property type="project" value="UniProtKB-KW"/>
</dbReference>
<reference evidence="9" key="1">
    <citation type="journal article" date="2016" name="Nature">
        <title>The genome of the seagrass Zostera marina reveals angiosperm adaptation to the sea.</title>
        <authorList>
            <person name="Olsen J.L."/>
            <person name="Rouze P."/>
            <person name="Verhelst B."/>
            <person name="Lin Y.-C."/>
            <person name="Bayer T."/>
            <person name="Collen J."/>
            <person name="Dattolo E."/>
            <person name="De Paoli E."/>
            <person name="Dittami S."/>
            <person name="Maumus F."/>
            <person name="Michel G."/>
            <person name="Kersting A."/>
            <person name="Lauritano C."/>
            <person name="Lohaus R."/>
            <person name="Toepel M."/>
            <person name="Tonon T."/>
            <person name="Vanneste K."/>
            <person name="Amirebrahimi M."/>
            <person name="Brakel J."/>
            <person name="Bostroem C."/>
            <person name="Chovatia M."/>
            <person name="Grimwood J."/>
            <person name="Jenkins J.W."/>
            <person name="Jueterbock A."/>
            <person name="Mraz A."/>
            <person name="Stam W.T."/>
            <person name="Tice H."/>
            <person name="Bornberg-Bauer E."/>
            <person name="Green P.J."/>
            <person name="Pearson G.A."/>
            <person name="Procaccini G."/>
            <person name="Duarte C.M."/>
            <person name="Schmutz J."/>
            <person name="Reusch T.B.H."/>
            <person name="Van de Peer Y."/>
        </authorList>
    </citation>
    <scope>NUCLEOTIDE SEQUENCE [LARGE SCALE GENOMIC DNA]</scope>
    <source>
        <strain evidence="9">cv. Finnish</strain>
    </source>
</reference>
<name>A0A0K9Q144_ZOSMR</name>